<dbReference type="RefSeq" id="WP_106758913.1">
    <property type="nucleotide sequence ID" value="NZ_PXWF02000262.1"/>
</dbReference>
<comment type="caution">
    <text evidence="16">The sequence shown here is derived from an EMBL/GenBank/DDBJ whole genome shotgun (WGS) entry which is preliminary data.</text>
</comment>
<dbReference type="EMBL" id="PXWF02000262">
    <property type="protein sequence ID" value="PWF44716.1"/>
    <property type="molecule type" value="Genomic_DNA"/>
</dbReference>
<evidence type="ECO:0000256" key="2">
    <source>
        <dbReference type="ARBA" id="ARBA00008823"/>
    </source>
</evidence>
<dbReference type="AlphaFoldDB" id="A0A2U2HH10"/>
<dbReference type="OrthoDB" id="3711263at2"/>
<keyword evidence="3 14" id="KW-0813">Transport</keyword>
<evidence type="ECO:0000256" key="3">
    <source>
        <dbReference type="ARBA" id="ARBA00022448"/>
    </source>
</evidence>
<evidence type="ECO:0000256" key="12">
    <source>
        <dbReference type="ARBA" id="ARBA00023186"/>
    </source>
</evidence>
<gene>
    <name evidence="14" type="primary">dsbB</name>
    <name evidence="16" type="ORF">C7C56_018840</name>
</gene>
<dbReference type="NCBIfam" id="NF002552">
    <property type="entry name" value="PRK02110.1"/>
    <property type="match status" value="1"/>
</dbReference>
<feature type="topological domain" description="Cytoplasmic" evidence="14">
    <location>
        <begin position="1"/>
        <end position="7"/>
    </location>
</feature>
<dbReference type="GO" id="GO:0009055">
    <property type="term" value="F:electron transfer activity"/>
    <property type="evidence" value="ECO:0007669"/>
    <property type="project" value="UniProtKB-UniRule"/>
</dbReference>
<dbReference type="HAMAP" id="MF_00286">
    <property type="entry name" value="DsbB"/>
    <property type="match status" value="1"/>
</dbReference>
<keyword evidence="7 14" id="KW-0249">Electron transport</keyword>
<feature type="disulfide bond" description="Redox-active" evidence="14">
    <location>
        <begin position="34"/>
        <end position="37"/>
    </location>
</feature>
<keyword evidence="8 14" id="KW-1133">Transmembrane helix</keyword>
<comment type="caution">
    <text evidence="14">Lacks conserved residue(s) required for the propagation of feature annotation.</text>
</comment>
<evidence type="ECO:0000313" key="17">
    <source>
        <dbReference type="Proteomes" id="UP000241421"/>
    </source>
</evidence>
<evidence type="ECO:0000256" key="11">
    <source>
        <dbReference type="ARBA" id="ARBA00023157"/>
    </source>
</evidence>
<keyword evidence="12 14" id="KW-0143">Chaperone</keyword>
<keyword evidence="10 14" id="KW-0472">Membrane</keyword>
<evidence type="ECO:0000256" key="4">
    <source>
        <dbReference type="ARBA" id="ARBA00022475"/>
    </source>
</evidence>
<evidence type="ECO:0000256" key="6">
    <source>
        <dbReference type="ARBA" id="ARBA00022692"/>
    </source>
</evidence>
<dbReference type="GO" id="GO:0005886">
    <property type="term" value="C:plasma membrane"/>
    <property type="evidence" value="ECO:0007669"/>
    <property type="project" value="UniProtKB-SubCell"/>
</dbReference>
<evidence type="ECO:0000256" key="14">
    <source>
        <dbReference type="HAMAP-Rule" id="MF_00286"/>
    </source>
</evidence>
<keyword evidence="17" id="KW-1185">Reference proteome</keyword>
<evidence type="ECO:0000256" key="10">
    <source>
        <dbReference type="ARBA" id="ARBA00023136"/>
    </source>
</evidence>
<name>A0A2U2HH10_9BURK</name>
<evidence type="ECO:0000256" key="1">
    <source>
        <dbReference type="ARBA" id="ARBA00004429"/>
    </source>
</evidence>
<comment type="function">
    <text evidence="14">Required for disulfide bond formation in some periplasmic proteins. Acts by oxidizing the DsbA protein.</text>
</comment>
<comment type="subcellular location">
    <subcellularLocation>
        <location evidence="1">Cell inner membrane</location>
        <topology evidence="1">Multi-pass membrane protein</topology>
    </subcellularLocation>
    <subcellularLocation>
        <location evidence="14">Cell membrane</location>
        <topology evidence="14">Multi-pass membrane protein</topology>
    </subcellularLocation>
</comment>
<feature type="transmembrane region" description="Helical" evidence="15">
    <location>
        <begin position="132"/>
        <end position="152"/>
    </location>
</feature>
<dbReference type="InterPro" id="IPR023380">
    <property type="entry name" value="DsbB-like_sf"/>
</dbReference>
<feature type="transmembrane region" description="Helical" evidence="15">
    <location>
        <begin position="38"/>
        <end position="55"/>
    </location>
</feature>
<dbReference type="GO" id="GO:0015035">
    <property type="term" value="F:protein-disulfide reductase activity"/>
    <property type="evidence" value="ECO:0007669"/>
    <property type="project" value="UniProtKB-UniRule"/>
</dbReference>
<dbReference type="Pfam" id="PF02600">
    <property type="entry name" value="DsbB"/>
    <property type="match status" value="1"/>
</dbReference>
<comment type="similarity">
    <text evidence="2 14">Belongs to the DsbB family.</text>
</comment>
<keyword evidence="6 14" id="KW-0812">Transmembrane</keyword>
<evidence type="ECO:0000313" key="16">
    <source>
        <dbReference type="EMBL" id="PWF44716.1"/>
    </source>
</evidence>
<feature type="topological domain" description="Periplasmic" evidence="14">
    <location>
        <begin position="25"/>
        <end position="42"/>
    </location>
</feature>
<dbReference type="InterPro" id="IPR050183">
    <property type="entry name" value="DsbB"/>
</dbReference>
<dbReference type="PANTHER" id="PTHR36570:SF3">
    <property type="entry name" value="DISULFIDE BOND FORMATION PROTEIN B"/>
    <property type="match status" value="1"/>
</dbReference>
<dbReference type="InterPro" id="IPR022920">
    <property type="entry name" value="Disulphide_bond_form_DsbB"/>
</dbReference>
<keyword evidence="5" id="KW-0997">Cell inner membrane</keyword>
<dbReference type="Proteomes" id="UP000241421">
    <property type="component" value="Unassembled WGS sequence"/>
</dbReference>
<evidence type="ECO:0000256" key="13">
    <source>
        <dbReference type="ARBA" id="ARBA00023284"/>
    </source>
</evidence>
<reference evidence="16 17" key="1">
    <citation type="submission" date="2018-04" db="EMBL/GenBank/DDBJ databases">
        <title>Massilia violaceinigra sp. nov., a novel purple-pigmented bacterium isolated from Tianshan glacier, Xinjiang, China.</title>
        <authorList>
            <person name="Wang H."/>
        </authorList>
    </citation>
    <scope>NUCLEOTIDE SEQUENCE [LARGE SCALE GENOMIC DNA]</scope>
    <source>
        <strain evidence="16 17">B448-2</strain>
    </source>
</reference>
<dbReference type="GO" id="GO:0006457">
    <property type="term" value="P:protein folding"/>
    <property type="evidence" value="ECO:0007669"/>
    <property type="project" value="InterPro"/>
</dbReference>
<accession>A0A2U2HH10</accession>
<dbReference type="Gene3D" id="1.20.1550.10">
    <property type="entry name" value="DsbB-like"/>
    <property type="match status" value="1"/>
</dbReference>
<evidence type="ECO:0000256" key="8">
    <source>
        <dbReference type="ARBA" id="ARBA00022989"/>
    </source>
</evidence>
<feature type="transmembrane region" description="Helical" evidence="15">
    <location>
        <begin position="7"/>
        <end position="26"/>
    </location>
</feature>
<dbReference type="SUPFAM" id="SSF158442">
    <property type="entry name" value="DsbB-like"/>
    <property type="match status" value="1"/>
</dbReference>
<feature type="topological domain" description="Periplasmic" evidence="14">
    <location>
        <begin position="80"/>
        <end position="134"/>
    </location>
</feature>
<feature type="transmembrane region" description="Helical" evidence="15">
    <location>
        <begin position="62"/>
        <end position="79"/>
    </location>
</feature>
<organism evidence="16 17">
    <name type="scientific">Massilia glaciei</name>
    <dbReference type="NCBI Taxonomy" id="1524097"/>
    <lineage>
        <taxon>Bacteria</taxon>
        <taxon>Pseudomonadati</taxon>
        <taxon>Pseudomonadota</taxon>
        <taxon>Betaproteobacteria</taxon>
        <taxon>Burkholderiales</taxon>
        <taxon>Oxalobacteraceae</taxon>
        <taxon>Telluria group</taxon>
        <taxon>Massilia</taxon>
    </lineage>
</organism>
<evidence type="ECO:0000256" key="5">
    <source>
        <dbReference type="ARBA" id="ARBA00022519"/>
    </source>
</evidence>
<protein>
    <recommendedName>
        <fullName evidence="14">Disulfide bond formation protein B</fullName>
    </recommendedName>
    <alternativeName>
        <fullName evidence="14">Disulfide oxidoreductase</fullName>
    </alternativeName>
</protein>
<evidence type="ECO:0000256" key="9">
    <source>
        <dbReference type="ARBA" id="ARBA00023002"/>
    </source>
</evidence>
<keyword evidence="11 14" id="KW-1015">Disulfide bond</keyword>
<evidence type="ECO:0000256" key="15">
    <source>
        <dbReference type="SAM" id="Phobius"/>
    </source>
</evidence>
<keyword evidence="4 14" id="KW-1003">Cell membrane</keyword>
<evidence type="ECO:0000256" key="7">
    <source>
        <dbReference type="ARBA" id="ARBA00022982"/>
    </source>
</evidence>
<dbReference type="PANTHER" id="PTHR36570">
    <property type="entry name" value="DISULFIDE BOND FORMATION PROTEIN B"/>
    <property type="match status" value="1"/>
</dbReference>
<proteinExistence type="inferred from homology"/>
<keyword evidence="13 14" id="KW-0676">Redox-active center</keyword>
<sequence length="156" mass="16971">MPASRILLNAIALFCFSLIGLALYLQHMVDMLPCPLCVIQRYAFLVTGLFCLLAASTMRVKTWAAAALVGALAGLATAAKHVHLLANPGLSCGIDPMETMLNKWPTAVYMPALFQADGLCEDAADLIYGYSIPQWSLLAFGMITLVLVYILVRKRH</sequence>
<dbReference type="InterPro" id="IPR003752">
    <property type="entry name" value="DiS_bond_form_DsbB/BdbC"/>
</dbReference>
<feature type="topological domain" description="Cytoplasmic" evidence="14">
    <location>
        <begin position="154"/>
        <end position="156"/>
    </location>
</feature>
<keyword evidence="9 14" id="KW-0560">Oxidoreductase</keyword>